<comment type="caution">
    <text evidence="5">The sequence shown here is derived from an EMBL/GenBank/DDBJ whole genome shotgun (WGS) entry which is preliminary data.</text>
</comment>
<dbReference type="AlphaFoldDB" id="A0A830HK02"/>
<proteinExistence type="predicted"/>
<sequence>MSAPPMPDDLGRFSLTLPEFRRLAVTQLDEATALKEEGNDALKRGDAELAQHRYIETVELLDELAVTAPDALKRPDFADLAKRASLLRQTADGNLAQALLREKRYGEAVRAAERAVKRGDGNAKILFRLAQARRGLGESDEAREALRQARKLAPDSVDIVKALREVEAEIAEALKRQRGRFGGMFTSEKYQSNVHARAEEERRLAADERGGAWRAIASYAHDDEEEDQQQQQQQDSSPEPLRRWLAGKENSADAAAIAHVTAALLRVVSREDDGNSQGKASMTISRAVRDALDRHGMRDAVREYKLAFQRKHPDYLTDFDSGPKEETVLLEGSALDKFREQQYLAEVARIAEKTRRGDHLDDEEVRVLTRYRDEEIARLEKKSASGESMSHEEVMTLNKLKERKSYEARQESDAQKQLERVDALVEKSKRGERITFYERLEMHRTMEREAARLEAKDDEMGLDDAELRAYRKLRAQLDERKAKEEQQRRRREAYKTSSENTA</sequence>
<dbReference type="InterPro" id="IPR019734">
    <property type="entry name" value="TPR_rpt"/>
</dbReference>
<name>A0A830HK02_9CHLO</name>
<feature type="repeat" description="TPR" evidence="3">
    <location>
        <begin position="123"/>
        <end position="156"/>
    </location>
</feature>
<feature type="compositionally biased region" description="Basic and acidic residues" evidence="4">
    <location>
        <begin position="476"/>
        <end position="487"/>
    </location>
</feature>
<dbReference type="Proteomes" id="UP000660262">
    <property type="component" value="Unassembled WGS sequence"/>
</dbReference>
<dbReference type="Pfam" id="PF14559">
    <property type="entry name" value="TPR_19"/>
    <property type="match status" value="1"/>
</dbReference>
<dbReference type="PANTHER" id="PTHR11242:SF0">
    <property type="entry name" value="TPR_REGION DOMAIN-CONTAINING PROTEIN"/>
    <property type="match status" value="1"/>
</dbReference>
<reference evidence="5" key="1">
    <citation type="submission" date="2020-10" db="EMBL/GenBank/DDBJ databases">
        <title>Unveiling of a novel bifunctional photoreceptor, Dualchrome1, isolated from a cosmopolitan green alga.</title>
        <authorList>
            <person name="Suzuki S."/>
            <person name="Kawachi M."/>
        </authorList>
    </citation>
    <scope>NUCLEOTIDE SEQUENCE</scope>
    <source>
        <strain evidence="5">NIES 2893</strain>
    </source>
</reference>
<evidence type="ECO:0000313" key="6">
    <source>
        <dbReference type="Proteomes" id="UP000660262"/>
    </source>
</evidence>
<keyword evidence="5" id="KW-0560">Oxidoreductase</keyword>
<protein>
    <submittedName>
        <fullName evidence="5">Cytochrome P450 monooxygenase 9</fullName>
    </submittedName>
</protein>
<dbReference type="InterPro" id="IPR039663">
    <property type="entry name" value="AIP/AIPL1/TTC9"/>
</dbReference>
<dbReference type="InterPro" id="IPR011990">
    <property type="entry name" value="TPR-like_helical_dom_sf"/>
</dbReference>
<keyword evidence="2 3" id="KW-0802">TPR repeat</keyword>
<evidence type="ECO:0000256" key="1">
    <source>
        <dbReference type="ARBA" id="ARBA00022737"/>
    </source>
</evidence>
<dbReference type="PROSITE" id="PS50005">
    <property type="entry name" value="TPR"/>
    <property type="match status" value="1"/>
</dbReference>
<keyword evidence="6" id="KW-1185">Reference proteome</keyword>
<dbReference type="PANTHER" id="PTHR11242">
    <property type="entry name" value="ARYL HYDROCARBON RECEPTOR INTERACTING PROTEIN RELATED"/>
    <property type="match status" value="1"/>
</dbReference>
<keyword evidence="1" id="KW-0677">Repeat</keyword>
<feature type="region of interest" description="Disordered" evidence="4">
    <location>
        <begin position="476"/>
        <end position="502"/>
    </location>
</feature>
<dbReference type="SMART" id="SM00028">
    <property type="entry name" value="TPR"/>
    <property type="match status" value="2"/>
</dbReference>
<evidence type="ECO:0000256" key="3">
    <source>
        <dbReference type="PROSITE-ProRule" id="PRU00339"/>
    </source>
</evidence>
<keyword evidence="5" id="KW-0503">Monooxygenase</keyword>
<evidence type="ECO:0000256" key="4">
    <source>
        <dbReference type="SAM" id="MobiDB-lite"/>
    </source>
</evidence>
<dbReference type="GO" id="GO:0004497">
    <property type="term" value="F:monooxygenase activity"/>
    <property type="evidence" value="ECO:0007669"/>
    <property type="project" value="UniProtKB-KW"/>
</dbReference>
<organism evidence="5 6">
    <name type="scientific">Pycnococcus provasolii</name>
    <dbReference type="NCBI Taxonomy" id="41880"/>
    <lineage>
        <taxon>Eukaryota</taxon>
        <taxon>Viridiplantae</taxon>
        <taxon>Chlorophyta</taxon>
        <taxon>Pseudoscourfieldiophyceae</taxon>
        <taxon>Pseudoscourfieldiales</taxon>
        <taxon>Pycnococcaceae</taxon>
        <taxon>Pycnococcus</taxon>
    </lineage>
</organism>
<evidence type="ECO:0000256" key="2">
    <source>
        <dbReference type="ARBA" id="ARBA00022803"/>
    </source>
</evidence>
<dbReference type="EMBL" id="BNJQ01000017">
    <property type="protein sequence ID" value="GHP07464.1"/>
    <property type="molecule type" value="Genomic_DNA"/>
</dbReference>
<gene>
    <name evidence="5" type="ORF">PPROV_000620600</name>
</gene>
<evidence type="ECO:0000313" key="5">
    <source>
        <dbReference type="EMBL" id="GHP07464.1"/>
    </source>
</evidence>
<accession>A0A830HK02</accession>
<dbReference type="Gene3D" id="1.25.40.10">
    <property type="entry name" value="Tetratricopeptide repeat domain"/>
    <property type="match status" value="1"/>
</dbReference>
<dbReference type="SUPFAM" id="SSF48452">
    <property type="entry name" value="TPR-like"/>
    <property type="match status" value="1"/>
</dbReference>